<dbReference type="PANTHER" id="PTHR11829:SF142">
    <property type="entry name" value="FORK-HEAD DOMAIN-CONTAINING PROTEIN"/>
    <property type="match status" value="1"/>
</dbReference>
<dbReference type="EMBL" id="AMQN01015312">
    <property type="status" value="NOT_ANNOTATED_CDS"/>
    <property type="molecule type" value="Genomic_DNA"/>
</dbReference>
<dbReference type="Gene3D" id="1.10.10.10">
    <property type="entry name" value="Winged helix-like DNA-binding domain superfamily/Winged helix DNA-binding domain"/>
    <property type="match status" value="1"/>
</dbReference>
<evidence type="ECO:0000313" key="7">
    <source>
        <dbReference type="Proteomes" id="UP000014760"/>
    </source>
</evidence>
<dbReference type="InterPro" id="IPR050211">
    <property type="entry name" value="FOX_domain-containing"/>
</dbReference>
<dbReference type="Proteomes" id="UP000014760">
    <property type="component" value="Unassembled WGS sequence"/>
</dbReference>
<dbReference type="HOGENOM" id="CLU_077699_5_2_1"/>
<feature type="non-terminal residue" evidence="5">
    <location>
        <position position="1"/>
    </location>
</feature>
<dbReference type="PRINTS" id="PR00053">
    <property type="entry name" value="FORKHEAD"/>
</dbReference>
<gene>
    <name evidence="5" type="ORF">CAPTEDRAFT_82802</name>
</gene>
<dbReference type="AlphaFoldDB" id="R7TAU3"/>
<evidence type="ECO:0000256" key="2">
    <source>
        <dbReference type="ARBA" id="ARBA00023242"/>
    </source>
</evidence>
<name>R7TAU3_CAPTE</name>
<feature type="domain" description="Fork-head" evidence="4">
    <location>
        <begin position="1"/>
        <end position="94"/>
    </location>
</feature>
<keyword evidence="1 3" id="KW-0238">DNA-binding</keyword>
<organism evidence="5">
    <name type="scientific">Capitella teleta</name>
    <name type="common">Polychaete worm</name>
    <dbReference type="NCBI Taxonomy" id="283909"/>
    <lineage>
        <taxon>Eukaryota</taxon>
        <taxon>Metazoa</taxon>
        <taxon>Spiralia</taxon>
        <taxon>Lophotrochozoa</taxon>
        <taxon>Annelida</taxon>
        <taxon>Polychaeta</taxon>
        <taxon>Sedentaria</taxon>
        <taxon>Scolecida</taxon>
        <taxon>Capitellidae</taxon>
        <taxon>Capitella</taxon>
    </lineage>
</organism>
<dbReference type="GO" id="GO:0030154">
    <property type="term" value="P:cell differentiation"/>
    <property type="evidence" value="ECO:0007669"/>
    <property type="project" value="TreeGrafter"/>
</dbReference>
<reference evidence="7" key="1">
    <citation type="submission" date="2012-12" db="EMBL/GenBank/DDBJ databases">
        <authorList>
            <person name="Hellsten U."/>
            <person name="Grimwood J."/>
            <person name="Chapman J.A."/>
            <person name="Shapiro H."/>
            <person name="Aerts A."/>
            <person name="Otillar R.P."/>
            <person name="Terry A.Y."/>
            <person name="Boore J.L."/>
            <person name="Simakov O."/>
            <person name="Marletaz F."/>
            <person name="Cho S.-J."/>
            <person name="Edsinger-Gonzales E."/>
            <person name="Havlak P."/>
            <person name="Kuo D.-H."/>
            <person name="Larsson T."/>
            <person name="Lv J."/>
            <person name="Arendt D."/>
            <person name="Savage R."/>
            <person name="Osoegawa K."/>
            <person name="de Jong P."/>
            <person name="Lindberg D.R."/>
            <person name="Seaver E.C."/>
            <person name="Weisblat D.A."/>
            <person name="Putnam N.H."/>
            <person name="Grigoriev I.V."/>
            <person name="Rokhsar D.S."/>
        </authorList>
    </citation>
    <scope>NUCLEOTIDE SEQUENCE</scope>
    <source>
        <strain evidence="7">I ESC-2004</strain>
    </source>
</reference>
<dbReference type="GO" id="GO:0000981">
    <property type="term" value="F:DNA-binding transcription factor activity, RNA polymerase II-specific"/>
    <property type="evidence" value="ECO:0007669"/>
    <property type="project" value="TreeGrafter"/>
</dbReference>
<dbReference type="PROSITE" id="PS00658">
    <property type="entry name" value="FORK_HEAD_2"/>
    <property type="match status" value="1"/>
</dbReference>
<accession>R7TAU3</accession>
<keyword evidence="2 3" id="KW-0539">Nucleus</keyword>
<protein>
    <recommendedName>
        <fullName evidence="4">Fork-head domain-containing protein</fullName>
    </recommendedName>
</protein>
<dbReference type="SUPFAM" id="SSF46785">
    <property type="entry name" value="Winged helix' DNA-binding domain"/>
    <property type="match status" value="1"/>
</dbReference>
<dbReference type="SMART" id="SM00339">
    <property type="entry name" value="FH"/>
    <property type="match status" value="1"/>
</dbReference>
<dbReference type="InterPro" id="IPR001766">
    <property type="entry name" value="Fork_head_dom"/>
</dbReference>
<dbReference type="STRING" id="283909.R7TAU3"/>
<dbReference type="CDD" id="cd20035">
    <property type="entry name" value="FH_FOXQ2-like"/>
    <property type="match status" value="1"/>
</dbReference>
<dbReference type="PROSITE" id="PS50039">
    <property type="entry name" value="FORK_HEAD_3"/>
    <property type="match status" value="1"/>
</dbReference>
<evidence type="ECO:0000256" key="3">
    <source>
        <dbReference type="PROSITE-ProRule" id="PRU00089"/>
    </source>
</evidence>
<feature type="DNA-binding region" description="Fork-head" evidence="3">
    <location>
        <begin position="1"/>
        <end position="94"/>
    </location>
</feature>
<proteinExistence type="predicted"/>
<dbReference type="InterPro" id="IPR018122">
    <property type="entry name" value="TF_fork_head_CS_1"/>
</dbReference>
<dbReference type="FunFam" id="1.10.10.10:FF:000135">
    <property type="entry name" value="forkhead box protein G1"/>
    <property type="match status" value="1"/>
</dbReference>
<dbReference type="EnsemblMetazoa" id="CapteT82802">
    <property type="protein sequence ID" value="CapteP82802"/>
    <property type="gene ID" value="CapteG82802"/>
</dbReference>
<dbReference type="GO" id="GO:0005634">
    <property type="term" value="C:nucleus"/>
    <property type="evidence" value="ECO:0007669"/>
    <property type="project" value="UniProtKB-SubCell"/>
</dbReference>
<dbReference type="GO" id="GO:0000978">
    <property type="term" value="F:RNA polymerase II cis-regulatory region sequence-specific DNA binding"/>
    <property type="evidence" value="ECO:0007669"/>
    <property type="project" value="TreeGrafter"/>
</dbReference>
<dbReference type="OrthoDB" id="5954824at2759"/>
<dbReference type="Pfam" id="PF00250">
    <property type="entry name" value="Forkhead"/>
    <property type="match status" value="1"/>
</dbReference>
<dbReference type="EMBL" id="KB311780">
    <property type="protein sequence ID" value="ELT88612.1"/>
    <property type="molecule type" value="Genomic_DNA"/>
</dbReference>
<evidence type="ECO:0000256" key="1">
    <source>
        <dbReference type="ARBA" id="ARBA00023125"/>
    </source>
</evidence>
<dbReference type="OMA" id="YWSIHPL"/>
<dbReference type="PROSITE" id="PS00657">
    <property type="entry name" value="FORK_HEAD_1"/>
    <property type="match status" value="1"/>
</dbReference>
<evidence type="ECO:0000313" key="5">
    <source>
        <dbReference type="EMBL" id="ELT88612.1"/>
    </source>
</evidence>
<reference evidence="6" key="3">
    <citation type="submission" date="2015-06" db="UniProtKB">
        <authorList>
            <consortium name="EnsemblMetazoa"/>
        </authorList>
    </citation>
    <scope>IDENTIFICATION</scope>
</reference>
<dbReference type="PANTHER" id="PTHR11829">
    <property type="entry name" value="FORKHEAD BOX PROTEIN"/>
    <property type="match status" value="1"/>
</dbReference>
<reference evidence="5 7" key="2">
    <citation type="journal article" date="2013" name="Nature">
        <title>Insights into bilaterian evolution from three spiralian genomes.</title>
        <authorList>
            <person name="Simakov O."/>
            <person name="Marletaz F."/>
            <person name="Cho S.J."/>
            <person name="Edsinger-Gonzales E."/>
            <person name="Havlak P."/>
            <person name="Hellsten U."/>
            <person name="Kuo D.H."/>
            <person name="Larsson T."/>
            <person name="Lv J."/>
            <person name="Arendt D."/>
            <person name="Savage R."/>
            <person name="Osoegawa K."/>
            <person name="de Jong P."/>
            <person name="Grimwood J."/>
            <person name="Chapman J.A."/>
            <person name="Shapiro H."/>
            <person name="Aerts A."/>
            <person name="Otillar R.P."/>
            <person name="Terry A.Y."/>
            <person name="Boore J.L."/>
            <person name="Grigoriev I.V."/>
            <person name="Lindberg D.R."/>
            <person name="Seaver E.C."/>
            <person name="Weisblat D.A."/>
            <person name="Putnam N.H."/>
            <person name="Rokhsar D.S."/>
        </authorList>
    </citation>
    <scope>NUCLEOTIDE SEQUENCE</scope>
    <source>
        <strain evidence="5 7">I ESC-2004</strain>
    </source>
</reference>
<sequence length="94" mass="11037">KPPHSYIALISMAILSSRDRKLVLSDIYSYIMDKYPFYNNQDRAWRNSIRHNLSLNECFVKAGRADNGKGNYWAIHVACVEDFAKGDYRRRHAR</sequence>
<dbReference type="InterPro" id="IPR047519">
    <property type="entry name" value="FH_FOXQ2-like"/>
</dbReference>
<dbReference type="InterPro" id="IPR036388">
    <property type="entry name" value="WH-like_DNA-bd_sf"/>
</dbReference>
<evidence type="ECO:0000259" key="4">
    <source>
        <dbReference type="PROSITE" id="PS50039"/>
    </source>
</evidence>
<comment type="subcellular location">
    <subcellularLocation>
        <location evidence="3">Nucleus</location>
    </subcellularLocation>
</comment>
<evidence type="ECO:0000313" key="6">
    <source>
        <dbReference type="EnsemblMetazoa" id="CapteP82802"/>
    </source>
</evidence>
<dbReference type="InterPro" id="IPR030456">
    <property type="entry name" value="TF_fork_head_CS_2"/>
</dbReference>
<feature type="non-terminal residue" evidence="5">
    <location>
        <position position="94"/>
    </location>
</feature>
<keyword evidence="7" id="KW-1185">Reference proteome</keyword>
<dbReference type="GO" id="GO:0009653">
    <property type="term" value="P:anatomical structure morphogenesis"/>
    <property type="evidence" value="ECO:0007669"/>
    <property type="project" value="TreeGrafter"/>
</dbReference>
<dbReference type="InterPro" id="IPR036390">
    <property type="entry name" value="WH_DNA-bd_sf"/>
</dbReference>